<evidence type="ECO:0000313" key="2">
    <source>
        <dbReference type="Proteomes" id="UP000783253"/>
    </source>
</evidence>
<protein>
    <recommendedName>
        <fullName evidence="3">DUF2867 domain-containing protein</fullName>
    </recommendedName>
</protein>
<gene>
    <name evidence="1" type="ORF">K3152_09750</name>
</gene>
<dbReference type="RefSeq" id="WP_221573931.1">
    <property type="nucleotide sequence ID" value="NZ_JAIGNK010000003.1"/>
</dbReference>
<evidence type="ECO:0008006" key="3">
    <source>
        <dbReference type="Google" id="ProtNLM"/>
    </source>
</evidence>
<organism evidence="1 2">
    <name type="scientific">Qipengyuania polymorpha</name>
    <dbReference type="NCBI Taxonomy" id="2867234"/>
    <lineage>
        <taxon>Bacteria</taxon>
        <taxon>Pseudomonadati</taxon>
        <taxon>Pseudomonadota</taxon>
        <taxon>Alphaproteobacteria</taxon>
        <taxon>Sphingomonadales</taxon>
        <taxon>Erythrobacteraceae</taxon>
        <taxon>Qipengyuania</taxon>
    </lineage>
</organism>
<dbReference type="Proteomes" id="UP000783253">
    <property type="component" value="Unassembled WGS sequence"/>
</dbReference>
<keyword evidence="2" id="KW-1185">Reference proteome</keyword>
<evidence type="ECO:0000313" key="1">
    <source>
        <dbReference type="EMBL" id="MBX7458529.1"/>
    </source>
</evidence>
<sequence length="177" mass="19176">MGLVGRVREGTRPPESLLLTAPGERAYVDRWDCDVAAGIGLAHLIEAFFTSKAFRAERLALAAIGRGGTDGEALLLAMGAAQNFAAWTQVERRENEILLEDFAGRTRCWLAVTPSADFTTLSFGTAIMARHGMHAAARSENLAFRALVPFHRPYARALLMSAAHKAVRLRQRAVSGG</sequence>
<proteinExistence type="predicted"/>
<name>A0ABS7J394_9SPHN</name>
<reference evidence="1 2" key="1">
    <citation type="submission" date="2021-08" db="EMBL/GenBank/DDBJ databases">
        <title>Comparative Genomics Analysis of the Genus Qipengyuania Reveals Extensive Genetic Diversity and Metabolic Versatility, Including the Description of Fifteen Novel Species.</title>
        <authorList>
            <person name="Liu Y."/>
        </authorList>
    </citation>
    <scope>NUCLEOTIDE SEQUENCE [LARGE SCALE GENOMIC DNA]</scope>
    <source>
        <strain evidence="1 2">1NDH17</strain>
    </source>
</reference>
<comment type="caution">
    <text evidence="1">The sequence shown here is derived from an EMBL/GenBank/DDBJ whole genome shotgun (WGS) entry which is preliminary data.</text>
</comment>
<accession>A0ABS7J394</accession>
<dbReference type="EMBL" id="JAIGNK010000003">
    <property type="protein sequence ID" value="MBX7458529.1"/>
    <property type="molecule type" value="Genomic_DNA"/>
</dbReference>